<evidence type="ECO:0000313" key="6">
    <source>
        <dbReference type="Proteomes" id="UP001233999"/>
    </source>
</evidence>
<evidence type="ECO:0000256" key="1">
    <source>
        <dbReference type="ARBA" id="ARBA00007447"/>
    </source>
</evidence>
<dbReference type="GO" id="GO:0006508">
    <property type="term" value="P:proteolysis"/>
    <property type="evidence" value="ECO:0007669"/>
    <property type="project" value="InterPro"/>
</dbReference>
<organism evidence="5 6">
    <name type="scientific">Diploptera punctata</name>
    <name type="common">Pacific beetle cockroach</name>
    <dbReference type="NCBI Taxonomy" id="6984"/>
    <lineage>
        <taxon>Eukaryota</taxon>
        <taxon>Metazoa</taxon>
        <taxon>Ecdysozoa</taxon>
        <taxon>Arthropoda</taxon>
        <taxon>Hexapoda</taxon>
        <taxon>Insecta</taxon>
        <taxon>Pterygota</taxon>
        <taxon>Neoptera</taxon>
        <taxon>Polyneoptera</taxon>
        <taxon>Dictyoptera</taxon>
        <taxon>Blattodea</taxon>
        <taxon>Blaberoidea</taxon>
        <taxon>Blaberidae</taxon>
        <taxon>Diplopterinae</taxon>
        <taxon>Diploptera</taxon>
    </lineage>
</organism>
<feature type="non-terminal residue" evidence="5">
    <location>
        <position position="322"/>
    </location>
</feature>
<feature type="disulfide bond" evidence="3">
    <location>
        <begin position="244"/>
        <end position="281"/>
    </location>
</feature>
<dbReference type="Proteomes" id="UP001233999">
    <property type="component" value="Unassembled WGS sequence"/>
</dbReference>
<dbReference type="GO" id="GO:0004190">
    <property type="term" value="F:aspartic-type endopeptidase activity"/>
    <property type="evidence" value="ECO:0007669"/>
    <property type="project" value="InterPro"/>
</dbReference>
<feature type="domain" description="Peptidase A1" evidence="4">
    <location>
        <begin position="3"/>
        <end position="318"/>
    </location>
</feature>
<evidence type="ECO:0000313" key="5">
    <source>
        <dbReference type="EMBL" id="KAJ9585811.1"/>
    </source>
</evidence>
<dbReference type="EMBL" id="JASPKZ010007248">
    <property type="protein sequence ID" value="KAJ9585811.1"/>
    <property type="molecule type" value="Genomic_DNA"/>
</dbReference>
<reference evidence="5" key="1">
    <citation type="journal article" date="2023" name="IScience">
        <title>Live-bearing cockroach genome reveals convergent evolutionary mechanisms linked to viviparity in insects and beyond.</title>
        <authorList>
            <person name="Fouks B."/>
            <person name="Harrison M.C."/>
            <person name="Mikhailova A.A."/>
            <person name="Marchal E."/>
            <person name="English S."/>
            <person name="Carruthers M."/>
            <person name="Jennings E.C."/>
            <person name="Chiamaka E.L."/>
            <person name="Frigard R.A."/>
            <person name="Pippel M."/>
            <person name="Attardo G.M."/>
            <person name="Benoit J.B."/>
            <person name="Bornberg-Bauer E."/>
            <person name="Tobe S.S."/>
        </authorList>
    </citation>
    <scope>NUCLEOTIDE SEQUENCE</scope>
    <source>
        <strain evidence="5">Stay&amp;Tobe</strain>
    </source>
</reference>
<comment type="similarity">
    <text evidence="1">Belongs to the peptidase A1 family.</text>
</comment>
<dbReference type="Pfam" id="PF00026">
    <property type="entry name" value="Asp"/>
    <property type="match status" value="1"/>
</dbReference>
<protein>
    <recommendedName>
        <fullName evidence="4">Peptidase A1 domain-containing protein</fullName>
    </recommendedName>
</protein>
<name>A0AAD7ZSS3_DIPPU</name>
<dbReference type="InterPro" id="IPR001461">
    <property type="entry name" value="Aspartic_peptidase_A1"/>
</dbReference>
<dbReference type="PANTHER" id="PTHR47966:SF51">
    <property type="entry name" value="BETA-SITE APP-CLEAVING ENZYME, ISOFORM A-RELATED"/>
    <property type="match status" value="1"/>
</dbReference>
<feature type="disulfide bond" evidence="3">
    <location>
        <begin position="34"/>
        <end position="41"/>
    </location>
</feature>
<sequence>SEFYGELSIGHPAQTFKVLFDTAWADTWIPSKKCPFTNVACWRKNKYNSKKSSTYKKNGTAFVVNFGSDELTGFLSSDIVHVAHLTVNQTFAEIVHLPMSYFFQKADGTAGLAYSTFSVDKVTPLFYNIFKKKLVAQPIYSFYMNRDLTTDRGGNLFLGGSDPKHYNGTFTYLPVTDKAYWQFKMDRVDVITSVHTAVSFCSGGCEAIVDSGTTQISGPPEEIKKLNELLEASGPHFGRYKVPCNLVNKLPEINFVLGGKNFTLKGRDYVQQMTFLDVTMCLSVFTESTISPIWGLGASFMASYYTELDLGKNRVGFVLARD</sequence>
<evidence type="ECO:0000259" key="4">
    <source>
        <dbReference type="PROSITE" id="PS51767"/>
    </source>
</evidence>
<keyword evidence="3" id="KW-1015">Disulfide bond</keyword>
<dbReference type="FunFam" id="2.40.70.10:FF:000008">
    <property type="entry name" value="Cathepsin D"/>
    <property type="match status" value="1"/>
</dbReference>
<accession>A0AAD7ZSS3</accession>
<evidence type="ECO:0000256" key="2">
    <source>
        <dbReference type="PIRSR" id="PIRSR601461-1"/>
    </source>
</evidence>
<dbReference type="AlphaFoldDB" id="A0AAD7ZSS3"/>
<dbReference type="InterPro" id="IPR021109">
    <property type="entry name" value="Peptidase_aspartic_dom_sf"/>
</dbReference>
<dbReference type="PROSITE" id="PS51767">
    <property type="entry name" value="PEPTIDASE_A1"/>
    <property type="match status" value="1"/>
</dbReference>
<dbReference type="GO" id="GO:0005764">
    <property type="term" value="C:lysosome"/>
    <property type="evidence" value="ECO:0007669"/>
    <property type="project" value="TreeGrafter"/>
</dbReference>
<evidence type="ECO:0000256" key="3">
    <source>
        <dbReference type="PIRSR" id="PIRSR601461-2"/>
    </source>
</evidence>
<dbReference type="Gene3D" id="2.60.40.1960">
    <property type="match status" value="1"/>
</dbReference>
<gene>
    <name evidence="5" type="ORF">L9F63_002402</name>
</gene>
<feature type="active site" evidence="2">
    <location>
        <position position="21"/>
    </location>
</feature>
<keyword evidence="6" id="KW-1185">Reference proteome</keyword>
<proteinExistence type="inferred from homology"/>
<comment type="caution">
    <text evidence="5">The sequence shown here is derived from an EMBL/GenBank/DDBJ whole genome shotgun (WGS) entry which is preliminary data.</text>
</comment>
<dbReference type="PANTHER" id="PTHR47966">
    <property type="entry name" value="BETA-SITE APP-CLEAVING ENZYME, ISOFORM A-RELATED"/>
    <property type="match status" value="1"/>
</dbReference>
<reference evidence="5" key="2">
    <citation type="submission" date="2023-05" db="EMBL/GenBank/DDBJ databases">
        <authorList>
            <person name="Fouks B."/>
        </authorList>
    </citation>
    <scope>NUCLEOTIDE SEQUENCE</scope>
    <source>
        <strain evidence="5">Stay&amp;Tobe</strain>
        <tissue evidence="5">Testes</tissue>
    </source>
</reference>
<dbReference type="PRINTS" id="PR00792">
    <property type="entry name" value="PEPSIN"/>
</dbReference>
<feature type="active site" evidence="2">
    <location>
        <position position="210"/>
    </location>
</feature>
<dbReference type="Gene3D" id="2.40.70.10">
    <property type="entry name" value="Acid Proteases"/>
    <property type="match status" value="2"/>
</dbReference>
<dbReference type="SUPFAM" id="SSF50630">
    <property type="entry name" value="Acid proteases"/>
    <property type="match status" value="1"/>
</dbReference>
<dbReference type="FunFam" id="2.40.70.10:FF:000044">
    <property type="entry name" value="Lysosomal aspartic protease"/>
    <property type="match status" value="1"/>
</dbReference>
<dbReference type="InterPro" id="IPR033121">
    <property type="entry name" value="PEPTIDASE_A1"/>
</dbReference>